<proteinExistence type="predicted"/>
<organism evidence="1">
    <name type="scientific">marine sediment metagenome</name>
    <dbReference type="NCBI Taxonomy" id="412755"/>
    <lineage>
        <taxon>unclassified sequences</taxon>
        <taxon>metagenomes</taxon>
        <taxon>ecological metagenomes</taxon>
    </lineage>
</organism>
<sequence length="120" mass="14015">TNPSPNIGWENQERMSLFERGPADTVFALALIHHLAISNNLPLNKIANLLSRVCNSLIIEFVPKRDSQVQRLLSTREDIFPDYIEQVFEGEFLKYFTIESSVRIRDSERTLYLMQRRKCT</sequence>
<protein>
    <submittedName>
        <fullName evidence="1">Uncharacterized protein</fullName>
    </submittedName>
</protein>
<comment type="caution">
    <text evidence="1">The sequence shown here is derived from an EMBL/GenBank/DDBJ whole genome shotgun (WGS) entry which is preliminary data.</text>
</comment>
<gene>
    <name evidence="1" type="ORF">S01H4_36362</name>
</gene>
<dbReference type="AlphaFoldDB" id="X1CP87"/>
<reference evidence="1" key="1">
    <citation type="journal article" date="2014" name="Front. Microbiol.">
        <title>High frequency of phylogenetically diverse reductive dehalogenase-homologous genes in deep subseafloor sedimentary metagenomes.</title>
        <authorList>
            <person name="Kawai M."/>
            <person name="Futagami T."/>
            <person name="Toyoda A."/>
            <person name="Takaki Y."/>
            <person name="Nishi S."/>
            <person name="Hori S."/>
            <person name="Arai W."/>
            <person name="Tsubouchi T."/>
            <person name="Morono Y."/>
            <person name="Uchiyama I."/>
            <person name="Ito T."/>
            <person name="Fujiyama A."/>
            <person name="Inagaki F."/>
            <person name="Takami H."/>
        </authorList>
    </citation>
    <scope>NUCLEOTIDE SEQUENCE</scope>
    <source>
        <strain evidence="1">Expedition CK06-06</strain>
    </source>
</reference>
<dbReference type="EMBL" id="BART01019426">
    <property type="protein sequence ID" value="GAG86046.1"/>
    <property type="molecule type" value="Genomic_DNA"/>
</dbReference>
<name>X1CP87_9ZZZZ</name>
<dbReference type="InterPro" id="IPR029063">
    <property type="entry name" value="SAM-dependent_MTases_sf"/>
</dbReference>
<feature type="non-terminal residue" evidence="1">
    <location>
        <position position="1"/>
    </location>
</feature>
<accession>X1CP87</accession>
<dbReference type="Gene3D" id="3.40.50.150">
    <property type="entry name" value="Vaccinia Virus protein VP39"/>
    <property type="match status" value="1"/>
</dbReference>
<evidence type="ECO:0000313" key="1">
    <source>
        <dbReference type="EMBL" id="GAG86046.1"/>
    </source>
</evidence>